<name>A0A0P0VK14_ORYSJ</name>
<protein>
    <submittedName>
        <fullName evidence="1">Os02g0535801 protein</fullName>
    </submittedName>
</protein>
<dbReference type="InParanoid" id="A0A0P0VK14"/>
<reference evidence="2" key="1">
    <citation type="journal article" date="2005" name="Nature">
        <title>The map-based sequence of the rice genome.</title>
        <authorList>
            <consortium name="International rice genome sequencing project (IRGSP)"/>
            <person name="Matsumoto T."/>
            <person name="Wu J."/>
            <person name="Kanamori H."/>
            <person name="Katayose Y."/>
            <person name="Fujisawa M."/>
            <person name="Namiki N."/>
            <person name="Mizuno H."/>
            <person name="Yamamoto K."/>
            <person name="Antonio B.A."/>
            <person name="Baba T."/>
            <person name="Sakata K."/>
            <person name="Nagamura Y."/>
            <person name="Aoki H."/>
            <person name="Arikawa K."/>
            <person name="Arita K."/>
            <person name="Bito T."/>
            <person name="Chiden Y."/>
            <person name="Fujitsuka N."/>
            <person name="Fukunaka R."/>
            <person name="Hamada M."/>
            <person name="Harada C."/>
            <person name="Hayashi A."/>
            <person name="Hijishita S."/>
            <person name="Honda M."/>
            <person name="Hosokawa S."/>
            <person name="Ichikawa Y."/>
            <person name="Idonuma A."/>
            <person name="Iijima M."/>
            <person name="Ikeda M."/>
            <person name="Ikeno M."/>
            <person name="Ito K."/>
            <person name="Ito S."/>
            <person name="Ito T."/>
            <person name="Ito Y."/>
            <person name="Ito Y."/>
            <person name="Iwabuchi A."/>
            <person name="Kamiya K."/>
            <person name="Karasawa W."/>
            <person name="Kurita K."/>
            <person name="Katagiri S."/>
            <person name="Kikuta A."/>
            <person name="Kobayashi H."/>
            <person name="Kobayashi N."/>
            <person name="Machita K."/>
            <person name="Maehara T."/>
            <person name="Masukawa M."/>
            <person name="Mizubayashi T."/>
            <person name="Mukai Y."/>
            <person name="Nagasaki H."/>
            <person name="Nagata Y."/>
            <person name="Naito S."/>
            <person name="Nakashima M."/>
            <person name="Nakama Y."/>
            <person name="Nakamichi Y."/>
            <person name="Nakamura M."/>
            <person name="Meguro A."/>
            <person name="Negishi M."/>
            <person name="Ohta I."/>
            <person name="Ohta T."/>
            <person name="Okamoto M."/>
            <person name="Ono N."/>
            <person name="Saji S."/>
            <person name="Sakaguchi M."/>
            <person name="Sakai K."/>
            <person name="Shibata M."/>
            <person name="Shimokawa T."/>
            <person name="Song J."/>
            <person name="Takazaki Y."/>
            <person name="Terasawa K."/>
            <person name="Tsugane M."/>
            <person name="Tsuji K."/>
            <person name="Ueda S."/>
            <person name="Waki K."/>
            <person name="Yamagata H."/>
            <person name="Yamamoto M."/>
            <person name="Yamamoto S."/>
            <person name="Yamane H."/>
            <person name="Yoshiki S."/>
            <person name="Yoshihara R."/>
            <person name="Yukawa K."/>
            <person name="Zhong H."/>
            <person name="Yano M."/>
            <person name="Yuan Q."/>
            <person name="Ouyang S."/>
            <person name="Liu J."/>
            <person name="Jones K.M."/>
            <person name="Gansberger K."/>
            <person name="Moffat K."/>
            <person name="Hill J."/>
            <person name="Bera J."/>
            <person name="Fadrosh D."/>
            <person name="Jin S."/>
            <person name="Johri S."/>
            <person name="Kim M."/>
            <person name="Overton L."/>
            <person name="Reardon M."/>
            <person name="Tsitrin T."/>
            <person name="Vuong H."/>
            <person name="Weaver B."/>
            <person name="Ciecko A."/>
            <person name="Tallon L."/>
            <person name="Jackson J."/>
            <person name="Pai G."/>
            <person name="Aken S.V."/>
            <person name="Utterback T."/>
            <person name="Reidmuller S."/>
            <person name="Feldblyum T."/>
            <person name="Hsiao J."/>
            <person name="Zismann V."/>
            <person name="Iobst S."/>
            <person name="de Vazeille A.R."/>
            <person name="Buell C.R."/>
            <person name="Ying K."/>
            <person name="Li Y."/>
            <person name="Lu T."/>
            <person name="Huang Y."/>
            <person name="Zhao Q."/>
            <person name="Feng Q."/>
            <person name="Zhang L."/>
            <person name="Zhu J."/>
            <person name="Weng Q."/>
            <person name="Mu J."/>
            <person name="Lu Y."/>
            <person name="Fan D."/>
            <person name="Liu Y."/>
            <person name="Guan J."/>
            <person name="Zhang Y."/>
            <person name="Yu S."/>
            <person name="Liu X."/>
            <person name="Zhang Y."/>
            <person name="Hong G."/>
            <person name="Han B."/>
            <person name="Choisne N."/>
            <person name="Demange N."/>
            <person name="Orjeda G."/>
            <person name="Samain S."/>
            <person name="Cattolico L."/>
            <person name="Pelletier E."/>
            <person name="Couloux A."/>
            <person name="Segurens B."/>
            <person name="Wincker P."/>
            <person name="D'Hont A."/>
            <person name="Scarpelli C."/>
            <person name="Weissenbach J."/>
            <person name="Salanoubat M."/>
            <person name="Quetier F."/>
            <person name="Yu Y."/>
            <person name="Kim H.R."/>
            <person name="Rambo T."/>
            <person name="Currie J."/>
            <person name="Collura K."/>
            <person name="Luo M."/>
            <person name="Yang T."/>
            <person name="Ammiraju J.S.S."/>
            <person name="Engler F."/>
            <person name="Soderlund C."/>
            <person name="Wing R.A."/>
            <person name="Palmer L.E."/>
            <person name="de la Bastide M."/>
            <person name="Spiegel L."/>
            <person name="Nascimento L."/>
            <person name="Zutavern T."/>
            <person name="O'Shaughnessy A."/>
            <person name="Dike S."/>
            <person name="Dedhia N."/>
            <person name="Preston R."/>
            <person name="Balija V."/>
            <person name="McCombie W.R."/>
            <person name="Chow T."/>
            <person name="Chen H."/>
            <person name="Chung M."/>
            <person name="Chen C."/>
            <person name="Shaw J."/>
            <person name="Wu H."/>
            <person name="Hsiao K."/>
            <person name="Chao Y."/>
            <person name="Chu M."/>
            <person name="Cheng C."/>
            <person name="Hour A."/>
            <person name="Lee P."/>
            <person name="Lin S."/>
            <person name="Lin Y."/>
            <person name="Liou J."/>
            <person name="Liu S."/>
            <person name="Hsing Y."/>
            <person name="Raghuvanshi S."/>
            <person name="Mohanty A."/>
            <person name="Bharti A.K."/>
            <person name="Gaur A."/>
            <person name="Gupta V."/>
            <person name="Kumar D."/>
            <person name="Ravi V."/>
            <person name="Vij S."/>
            <person name="Kapur A."/>
            <person name="Khurana P."/>
            <person name="Khurana P."/>
            <person name="Khurana J.P."/>
            <person name="Tyagi A.K."/>
            <person name="Gaikwad K."/>
            <person name="Singh A."/>
            <person name="Dalal V."/>
            <person name="Srivastava S."/>
            <person name="Dixit A."/>
            <person name="Pal A.K."/>
            <person name="Ghazi I.A."/>
            <person name="Yadav M."/>
            <person name="Pandit A."/>
            <person name="Bhargava A."/>
            <person name="Sureshbabu K."/>
            <person name="Batra K."/>
            <person name="Sharma T.R."/>
            <person name="Mohapatra T."/>
            <person name="Singh N.K."/>
            <person name="Messing J."/>
            <person name="Nelson A.B."/>
            <person name="Fuks G."/>
            <person name="Kavchok S."/>
            <person name="Keizer G."/>
            <person name="Linton E."/>
            <person name="Llaca V."/>
            <person name="Song R."/>
            <person name="Tanyolac B."/>
            <person name="Young S."/>
            <person name="Ho-Il K."/>
            <person name="Hahn J.H."/>
            <person name="Sangsakoo G."/>
            <person name="Vanavichit A."/>
            <person name="de Mattos Luiz.A.T."/>
            <person name="Zimmer P.D."/>
            <person name="Malone G."/>
            <person name="Dellagostin O."/>
            <person name="de Oliveira A.C."/>
            <person name="Bevan M."/>
            <person name="Bancroft I."/>
            <person name="Minx P."/>
            <person name="Cordum H."/>
            <person name="Wilson R."/>
            <person name="Cheng Z."/>
            <person name="Jin W."/>
            <person name="Jiang J."/>
            <person name="Leong S.A."/>
            <person name="Iwama H."/>
            <person name="Gojobori T."/>
            <person name="Itoh T."/>
            <person name="Niimura Y."/>
            <person name="Fujii Y."/>
            <person name="Habara T."/>
            <person name="Sakai H."/>
            <person name="Sato Y."/>
            <person name="Wilson G."/>
            <person name="Kumar K."/>
            <person name="McCouch S."/>
            <person name="Juretic N."/>
            <person name="Hoen D."/>
            <person name="Wright S."/>
            <person name="Bruskiewich R."/>
            <person name="Bureau T."/>
            <person name="Miyao A."/>
            <person name="Hirochika H."/>
            <person name="Nishikawa T."/>
            <person name="Kadowaki K."/>
            <person name="Sugiura M."/>
            <person name="Burr B."/>
            <person name="Sasaki T."/>
        </authorList>
    </citation>
    <scope>NUCLEOTIDE SEQUENCE [LARGE SCALE GENOMIC DNA]</scope>
    <source>
        <strain evidence="2">cv. Nipponbare</strain>
    </source>
</reference>
<sequence>MPHVRVRFCKNKINLLQLTNNTNRPTFRGVLLENETLTLPQLSRTLYVEAMSCLARSTPYLQFLVGPPMLTISNGLGKGASSSCQAIAARRSAAESAWCSAPTHTTFLPGGSCGVIHLRNRRGISSCPPAIKA</sequence>
<dbReference type="AlphaFoldDB" id="A0A0P0VK14"/>
<organism evidence="1 2">
    <name type="scientific">Oryza sativa subsp. japonica</name>
    <name type="common">Rice</name>
    <dbReference type="NCBI Taxonomy" id="39947"/>
    <lineage>
        <taxon>Eukaryota</taxon>
        <taxon>Viridiplantae</taxon>
        <taxon>Streptophyta</taxon>
        <taxon>Embryophyta</taxon>
        <taxon>Tracheophyta</taxon>
        <taxon>Spermatophyta</taxon>
        <taxon>Magnoliopsida</taxon>
        <taxon>Liliopsida</taxon>
        <taxon>Poales</taxon>
        <taxon>Poaceae</taxon>
        <taxon>BOP clade</taxon>
        <taxon>Oryzoideae</taxon>
        <taxon>Oryzeae</taxon>
        <taxon>Oryzinae</taxon>
        <taxon>Oryza</taxon>
        <taxon>Oryza sativa</taxon>
    </lineage>
</organism>
<evidence type="ECO:0000313" key="1">
    <source>
        <dbReference type="EMBL" id="BAS79061.1"/>
    </source>
</evidence>
<accession>A0A0P0VK14</accession>
<dbReference type="PaxDb" id="39947-A0A0P0VK14"/>
<reference evidence="1 2" key="3">
    <citation type="journal article" date="2013" name="Rice">
        <title>Improvement of the Oryza sativa Nipponbare reference genome using next generation sequence and optical map data.</title>
        <authorList>
            <person name="Kawahara Y."/>
            <person name="de la Bastide M."/>
            <person name="Hamilton J.P."/>
            <person name="Kanamori H."/>
            <person name="McCombie W.R."/>
            <person name="Ouyang S."/>
            <person name="Schwartz D.C."/>
            <person name="Tanaka T."/>
            <person name="Wu J."/>
            <person name="Zhou S."/>
            <person name="Childs K.L."/>
            <person name="Davidson R.M."/>
            <person name="Lin H."/>
            <person name="Quesada-Ocampo L."/>
            <person name="Vaillancourt B."/>
            <person name="Sakai H."/>
            <person name="Lee S.S."/>
            <person name="Kim J."/>
            <person name="Numa H."/>
            <person name="Itoh T."/>
            <person name="Buell C.R."/>
            <person name="Matsumoto T."/>
        </authorList>
    </citation>
    <scope>NUCLEOTIDE SEQUENCE [LARGE SCALE GENOMIC DNA]</scope>
    <source>
        <strain evidence="2">cv. Nipponbare</strain>
    </source>
</reference>
<gene>
    <name evidence="1" type="ordered locus">Os02g0535801</name>
    <name evidence="1" type="ORF">OSNPB_020535801</name>
</gene>
<evidence type="ECO:0000313" key="2">
    <source>
        <dbReference type="Proteomes" id="UP000059680"/>
    </source>
</evidence>
<proteinExistence type="predicted"/>
<dbReference type="Proteomes" id="UP000059680">
    <property type="component" value="Chromosome 2"/>
</dbReference>
<reference evidence="1 2" key="2">
    <citation type="journal article" date="2013" name="Plant Cell Physiol.">
        <title>Rice Annotation Project Database (RAP-DB): an integrative and interactive database for rice genomics.</title>
        <authorList>
            <person name="Sakai H."/>
            <person name="Lee S.S."/>
            <person name="Tanaka T."/>
            <person name="Numa H."/>
            <person name="Kim J."/>
            <person name="Kawahara Y."/>
            <person name="Wakimoto H."/>
            <person name="Yang C.C."/>
            <person name="Iwamoto M."/>
            <person name="Abe T."/>
            <person name="Yamada Y."/>
            <person name="Muto A."/>
            <person name="Inokuchi H."/>
            <person name="Ikemura T."/>
            <person name="Matsumoto T."/>
            <person name="Sasaki T."/>
            <person name="Itoh T."/>
        </authorList>
    </citation>
    <scope>NUCLEOTIDE SEQUENCE [LARGE SCALE GENOMIC DNA]</scope>
    <source>
        <strain evidence="2">cv. Nipponbare</strain>
    </source>
</reference>
<dbReference type="Gramene" id="Os02t0535801-00">
    <property type="protein sequence ID" value="Os02t0535801-00"/>
    <property type="gene ID" value="Os02g0535801"/>
</dbReference>
<dbReference type="EMBL" id="AP014958">
    <property type="protein sequence ID" value="BAS79061.1"/>
    <property type="molecule type" value="Genomic_DNA"/>
</dbReference>
<keyword evidence="2" id="KW-1185">Reference proteome</keyword>